<dbReference type="eggNOG" id="COG0835">
    <property type="taxonomic scope" value="Bacteria"/>
</dbReference>
<dbReference type="GO" id="GO:0006935">
    <property type="term" value="P:chemotaxis"/>
    <property type="evidence" value="ECO:0007669"/>
    <property type="project" value="InterPro"/>
</dbReference>
<dbReference type="PROSITE" id="PS50851">
    <property type="entry name" value="CHEW"/>
    <property type="match status" value="1"/>
</dbReference>
<evidence type="ECO:0000313" key="2">
    <source>
        <dbReference type="EMBL" id="AFL69386.1"/>
    </source>
</evidence>
<protein>
    <submittedName>
        <fullName evidence="2">Chemotaxis signal transduction protein</fullName>
    </submittedName>
</protein>
<evidence type="ECO:0000313" key="3">
    <source>
        <dbReference type="Proteomes" id="UP000006176"/>
    </source>
</evidence>
<dbReference type="InterPro" id="IPR039315">
    <property type="entry name" value="CheW"/>
</dbReference>
<dbReference type="InterPro" id="IPR036061">
    <property type="entry name" value="CheW-like_dom_sf"/>
</dbReference>
<dbReference type="RefSeq" id="WP_014770252.1">
    <property type="nucleotide sequence ID" value="NC_018002.1"/>
</dbReference>
<dbReference type="Proteomes" id="UP000006176">
    <property type="component" value="Chromosome"/>
</dbReference>
<dbReference type="SUPFAM" id="SSF50341">
    <property type="entry name" value="CheW-like"/>
    <property type="match status" value="1"/>
</dbReference>
<dbReference type="SMART" id="SM00260">
    <property type="entry name" value="CheW"/>
    <property type="match status" value="1"/>
</dbReference>
<dbReference type="PANTHER" id="PTHR22617:SF23">
    <property type="entry name" value="CHEMOTAXIS PROTEIN CHEW"/>
    <property type="match status" value="1"/>
</dbReference>
<dbReference type="PATRIC" id="fig|760154.4.peg.2102"/>
<dbReference type="Gene3D" id="2.30.30.40">
    <property type="entry name" value="SH3 Domains"/>
    <property type="match status" value="1"/>
</dbReference>
<dbReference type="EMBL" id="CP003333">
    <property type="protein sequence ID" value="AFL69386.1"/>
    <property type="molecule type" value="Genomic_DNA"/>
</dbReference>
<dbReference type="InterPro" id="IPR002545">
    <property type="entry name" value="CheW-lke_dom"/>
</dbReference>
<sequence>MQADVQRAKQGQGASNRFLTFYLEEEVYGVHISDVKEIIAMMKTTPVPKTPAFIQGVMNLRGNIIPVVDMRLKFEMPSIPPQMYTAIVIITLDEKQIGFIVDKVEEVINVDDEHLSLPPEFGGQIDTRFIKNMAQYKQKVVMILDLIALFGDEELSMVQNLSKTASDKG</sequence>
<dbReference type="STRING" id="760154.Sulba_2107"/>
<dbReference type="OrthoDB" id="9790406at2"/>
<dbReference type="GO" id="GO:0005829">
    <property type="term" value="C:cytosol"/>
    <property type="evidence" value="ECO:0007669"/>
    <property type="project" value="TreeGrafter"/>
</dbReference>
<dbReference type="AlphaFoldDB" id="I3XZL2"/>
<gene>
    <name evidence="2" type="ordered locus">Sulba_2107</name>
</gene>
<name>I3XZL2_SULBS</name>
<reference evidence="2 3" key="1">
    <citation type="submission" date="2012-06" db="EMBL/GenBank/DDBJ databases">
        <title>Complete sequence of Sulfurospirillum barnesii SES-3.</title>
        <authorList>
            <consortium name="US DOE Joint Genome Institute"/>
            <person name="Lucas S."/>
            <person name="Han J."/>
            <person name="Lapidus A."/>
            <person name="Cheng J.-F."/>
            <person name="Goodwin L."/>
            <person name="Pitluck S."/>
            <person name="Peters L."/>
            <person name="Ovchinnikova G."/>
            <person name="Lu M."/>
            <person name="Detter J.C."/>
            <person name="Han C."/>
            <person name="Tapia R."/>
            <person name="Land M."/>
            <person name="Hauser L."/>
            <person name="Kyrpides N."/>
            <person name="Ivanova N."/>
            <person name="Pagani I."/>
            <person name="Stolz J."/>
            <person name="Arkin A."/>
            <person name="Dehal P."/>
            <person name="Oremland R."/>
            <person name="Saltikov C."/>
            <person name="Basu P."/>
            <person name="Hollibaugh J."/>
            <person name="Newman D."/>
            <person name="Stolyar S."/>
            <person name="Hazen T."/>
            <person name="Woyke T."/>
        </authorList>
    </citation>
    <scope>NUCLEOTIDE SEQUENCE [LARGE SCALE GENOMIC DNA]</scope>
    <source>
        <strain evidence="3">ATCC 700032 / DSM 10660 / SES-3</strain>
    </source>
</reference>
<accession>I3XZL2</accession>
<dbReference type="HOGENOM" id="CLU_048995_3_1_7"/>
<dbReference type="Pfam" id="PF01584">
    <property type="entry name" value="CheW"/>
    <property type="match status" value="1"/>
</dbReference>
<keyword evidence="3" id="KW-1185">Reference proteome</keyword>
<proteinExistence type="predicted"/>
<dbReference type="Gene3D" id="2.40.50.180">
    <property type="entry name" value="CheA-289, Domain 4"/>
    <property type="match status" value="1"/>
</dbReference>
<dbReference type="GO" id="GO:0007165">
    <property type="term" value="P:signal transduction"/>
    <property type="evidence" value="ECO:0007669"/>
    <property type="project" value="InterPro"/>
</dbReference>
<dbReference type="KEGG" id="sba:Sulba_2107"/>
<evidence type="ECO:0000259" key="1">
    <source>
        <dbReference type="PROSITE" id="PS50851"/>
    </source>
</evidence>
<dbReference type="PANTHER" id="PTHR22617">
    <property type="entry name" value="CHEMOTAXIS SENSOR HISTIDINE KINASE-RELATED"/>
    <property type="match status" value="1"/>
</dbReference>
<organism evidence="2 3">
    <name type="scientific">Sulfurospirillum barnesii (strain ATCC 700032 / DSM 10660 / SES-3)</name>
    <dbReference type="NCBI Taxonomy" id="760154"/>
    <lineage>
        <taxon>Bacteria</taxon>
        <taxon>Pseudomonadati</taxon>
        <taxon>Campylobacterota</taxon>
        <taxon>Epsilonproteobacteria</taxon>
        <taxon>Campylobacterales</taxon>
        <taxon>Sulfurospirillaceae</taxon>
        <taxon>Sulfurospirillum</taxon>
    </lineage>
</organism>
<feature type="domain" description="CheW-like" evidence="1">
    <location>
        <begin position="15"/>
        <end position="155"/>
    </location>
</feature>